<dbReference type="EMBL" id="CM056817">
    <property type="protein sequence ID" value="KAJ8619973.1"/>
    <property type="molecule type" value="Genomic_DNA"/>
</dbReference>
<sequence>MDAFVAEEELVLTILRGLPKDYDALYIYVTSKADSTTPDELHGLLLSQETRIDSQQQEVSPTELPTTALYTAKPNSPPTRGRGRNGSFYNNRGRGRGRGVPMHLGGHPCGRTGRIASSLPEGDTHSRPDTPLFPSASNRTIAIHRLCEGGELLDMILSRLVLDFVVLAAGS</sequence>
<keyword evidence="2" id="KW-1185">Reference proteome</keyword>
<name>A0ACC2KFW8_PERAE</name>
<dbReference type="Proteomes" id="UP001234297">
    <property type="component" value="Chromosome 9"/>
</dbReference>
<organism evidence="1 2">
    <name type="scientific">Persea americana</name>
    <name type="common">Avocado</name>
    <dbReference type="NCBI Taxonomy" id="3435"/>
    <lineage>
        <taxon>Eukaryota</taxon>
        <taxon>Viridiplantae</taxon>
        <taxon>Streptophyta</taxon>
        <taxon>Embryophyta</taxon>
        <taxon>Tracheophyta</taxon>
        <taxon>Spermatophyta</taxon>
        <taxon>Magnoliopsida</taxon>
        <taxon>Magnoliidae</taxon>
        <taxon>Laurales</taxon>
        <taxon>Lauraceae</taxon>
        <taxon>Persea</taxon>
    </lineage>
</organism>
<protein>
    <submittedName>
        <fullName evidence="1">Uncharacterized protein</fullName>
    </submittedName>
</protein>
<gene>
    <name evidence="1" type="ORF">MRB53_028502</name>
</gene>
<reference evidence="1 2" key="1">
    <citation type="journal article" date="2022" name="Hortic Res">
        <title>A haplotype resolved chromosomal level avocado genome allows analysis of novel avocado genes.</title>
        <authorList>
            <person name="Nath O."/>
            <person name="Fletcher S.J."/>
            <person name="Hayward A."/>
            <person name="Shaw L.M."/>
            <person name="Masouleh A.K."/>
            <person name="Furtado A."/>
            <person name="Henry R.J."/>
            <person name="Mitter N."/>
        </authorList>
    </citation>
    <scope>NUCLEOTIDE SEQUENCE [LARGE SCALE GENOMIC DNA]</scope>
    <source>
        <strain evidence="2">cv. Hass</strain>
    </source>
</reference>
<comment type="caution">
    <text evidence="1">The sequence shown here is derived from an EMBL/GenBank/DDBJ whole genome shotgun (WGS) entry which is preliminary data.</text>
</comment>
<evidence type="ECO:0000313" key="1">
    <source>
        <dbReference type="EMBL" id="KAJ8619973.1"/>
    </source>
</evidence>
<evidence type="ECO:0000313" key="2">
    <source>
        <dbReference type="Proteomes" id="UP001234297"/>
    </source>
</evidence>
<accession>A0ACC2KFW8</accession>
<proteinExistence type="predicted"/>